<accession>A0A4R2PQR8</accession>
<proteinExistence type="predicted"/>
<dbReference type="RefSeq" id="WP_132706407.1">
    <property type="nucleotide sequence ID" value="NZ_JACIGF010000001.1"/>
</dbReference>
<dbReference type="InterPro" id="IPR023187">
    <property type="entry name" value="Tscrpt_reg_MarR-type_CS"/>
</dbReference>
<dbReference type="PANTHER" id="PTHR33164">
    <property type="entry name" value="TRANSCRIPTIONAL REGULATOR, MARR FAMILY"/>
    <property type="match status" value="1"/>
</dbReference>
<dbReference type="SMART" id="SM00347">
    <property type="entry name" value="HTH_MARR"/>
    <property type="match status" value="1"/>
</dbReference>
<dbReference type="PROSITE" id="PS01117">
    <property type="entry name" value="HTH_MARR_1"/>
    <property type="match status" value="1"/>
</dbReference>
<dbReference type="AlphaFoldDB" id="A0A4R2PQR8"/>
<evidence type="ECO:0000256" key="2">
    <source>
        <dbReference type="ARBA" id="ARBA00023125"/>
    </source>
</evidence>
<gene>
    <name evidence="5" type="ORF">EV659_10155</name>
</gene>
<name>A0A4R2PQR8_RHOSA</name>
<feature type="domain" description="HTH marR-type" evidence="4">
    <location>
        <begin position="21"/>
        <end position="158"/>
    </location>
</feature>
<dbReference type="InterPro" id="IPR039422">
    <property type="entry name" value="MarR/SlyA-like"/>
</dbReference>
<dbReference type="InterPro" id="IPR000835">
    <property type="entry name" value="HTH_MarR-typ"/>
</dbReference>
<dbReference type="EMBL" id="SLXO01000001">
    <property type="protein sequence ID" value="TCP38159.1"/>
    <property type="molecule type" value="Genomic_DNA"/>
</dbReference>
<keyword evidence="6" id="KW-1185">Reference proteome</keyword>
<organism evidence="5 6">
    <name type="scientific">Rhodothalassium salexigens DSM 2132</name>
    <dbReference type="NCBI Taxonomy" id="1188247"/>
    <lineage>
        <taxon>Bacteria</taxon>
        <taxon>Pseudomonadati</taxon>
        <taxon>Pseudomonadota</taxon>
        <taxon>Alphaproteobacteria</taxon>
        <taxon>Rhodothalassiales</taxon>
        <taxon>Rhodothalassiaceae</taxon>
        <taxon>Rhodothalassium</taxon>
    </lineage>
</organism>
<evidence type="ECO:0000259" key="4">
    <source>
        <dbReference type="PROSITE" id="PS50995"/>
    </source>
</evidence>
<dbReference type="Pfam" id="PF13463">
    <property type="entry name" value="HTH_27"/>
    <property type="match status" value="1"/>
</dbReference>
<dbReference type="PROSITE" id="PS50995">
    <property type="entry name" value="HTH_MARR_2"/>
    <property type="match status" value="1"/>
</dbReference>
<dbReference type="InterPro" id="IPR036388">
    <property type="entry name" value="WH-like_DNA-bd_sf"/>
</dbReference>
<dbReference type="GO" id="GO:0006950">
    <property type="term" value="P:response to stress"/>
    <property type="evidence" value="ECO:0007669"/>
    <property type="project" value="TreeGrafter"/>
</dbReference>
<keyword evidence="1" id="KW-0805">Transcription regulation</keyword>
<dbReference type="Proteomes" id="UP000295399">
    <property type="component" value="Unassembled WGS sequence"/>
</dbReference>
<comment type="caution">
    <text evidence="5">The sequence shown here is derived from an EMBL/GenBank/DDBJ whole genome shotgun (WGS) entry which is preliminary data.</text>
</comment>
<evidence type="ECO:0000256" key="1">
    <source>
        <dbReference type="ARBA" id="ARBA00023015"/>
    </source>
</evidence>
<dbReference type="PANTHER" id="PTHR33164:SF102">
    <property type="entry name" value="TRANSCRIPTIONAL REGULATORY PROTEIN"/>
    <property type="match status" value="1"/>
</dbReference>
<keyword evidence="3" id="KW-0804">Transcription</keyword>
<dbReference type="InterPro" id="IPR036390">
    <property type="entry name" value="WH_DNA-bd_sf"/>
</dbReference>
<dbReference type="GO" id="GO:0003677">
    <property type="term" value="F:DNA binding"/>
    <property type="evidence" value="ECO:0007669"/>
    <property type="project" value="UniProtKB-KW"/>
</dbReference>
<dbReference type="SUPFAM" id="SSF46785">
    <property type="entry name" value="Winged helix' DNA-binding domain"/>
    <property type="match status" value="1"/>
</dbReference>
<dbReference type="GO" id="GO:0003700">
    <property type="term" value="F:DNA-binding transcription factor activity"/>
    <property type="evidence" value="ECO:0007669"/>
    <property type="project" value="InterPro"/>
</dbReference>
<dbReference type="Gene3D" id="1.10.10.10">
    <property type="entry name" value="Winged helix-like DNA-binding domain superfamily/Winged helix DNA-binding domain"/>
    <property type="match status" value="1"/>
</dbReference>
<evidence type="ECO:0000313" key="6">
    <source>
        <dbReference type="Proteomes" id="UP000295399"/>
    </source>
</evidence>
<evidence type="ECO:0000313" key="5">
    <source>
        <dbReference type="EMBL" id="TCP38159.1"/>
    </source>
</evidence>
<evidence type="ECO:0000256" key="3">
    <source>
        <dbReference type="ARBA" id="ARBA00023163"/>
    </source>
</evidence>
<dbReference type="OrthoDB" id="9793286at2"/>
<reference evidence="5 6" key="1">
    <citation type="submission" date="2019-03" db="EMBL/GenBank/DDBJ databases">
        <title>Genomic Encyclopedia of Type Strains, Phase IV (KMG-IV): sequencing the most valuable type-strain genomes for metagenomic binning, comparative biology and taxonomic classification.</title>
        <authorList>
            <person name="Goeker M."/>
        </authorList>
    </citation>
    <scope>NUCLEOTIDE SEQUENCE [LARGE SCALE GENOMIC DNA]</scope>
    <source>
        <strain evidence="5 6">DSM 2132</strain>
    </source>
</reference>
<dbReference type="InParanoid" id="A0A4R2PQR8"/>
<sequence length="171" mass="19777">MTKPQAPSANLVGEELPEDRSKVLFLDCLLLVERLHRRMLDVIKETLDREGLSELNAVQALLIYNIGDSETTAGELKTRGYYLGSNVSYNLKKLVELGYLSHERAEHDRRAVRISVTDQGKQVCRVIDTLYEQDLEELLSDQLISVEDLRGLRRNLRNIERYWSDKLRFSL</sequence>
<protein>
    <submittedName>
        <fullName evidence="5">MarR family transcriptional regulator</fullName>
    </submittedName>
</protein>
<keyword evidence="2" id="KW-0238">DNA-binding</keyword>